<dbReference type="Proteomes" id="UP001627408">
    <property type="component" value="Unassembled WGS sequence"/>
</dbReference>
<sequence>MQPSTDPHLHSFLQGLTVSLDPVERFRLAVGEPDDWQVELLRTDPAINEEDRLVQALCGRQSGKSTTCGCLAYNDFSIGKTVILTAPSLRQSTELFRRILEFKNTDPFCPPIVRQTQTELEAHPSHGGRIVVVPATDQARGMTADTILADEACFLDDDALTAFFPMRKETGRIFLLSTPNMRQGYFYDTWISGKRVRRITARSIDIPRRRAQVAFDKATMSDTTFRREHLCEFIGSGAPLVSWDTLERTSNENVNALELA</sequence>
<gene>
    <name evidence="1" type="ORF">ACERZ8_17315</name>
</gene>
<evidence type="ECO:0000313" key="1">
    <source>
        <dbReference type="EMBL" id="MFL4471550.1"/>
    </source>
</evidence>
<dbReference type="Pfam" id="PF03237">
    <property type="entry name" value="Terminase_6N"/>
    <property type="match status" value="1"/>
</dbReference>
<dbReference type="EMBL" id="JBHDIY010000002">
    <property type="protein sequence ID" value="MFL4471550.1"/>
    <property type="molecule type" value="Genomic_DNA"/>
</dbReference>
<reference evidence="1 2" key="1">
    <citation type="submission" date="2024-08" db="EMBL/GenBank/DDBJ databases">
        <title>Tateyamaria sp. nov., isolated from marine algae.</title>
        <authorList>
            <person name="Choi B.J."/>
            <person name="Kim J.M."/>
            <person name="Lee J.K."/>
            <person name="Choi D.G."/>
            <person name="Bayburt H."/>
            <person name="Baek J.H."/>
            <person name="Han D.M."/>
            <person name="Jeon C.O."/>
        </authorList>
    </citation>
    <scope>NUCLEOTIDE SEQUENCE [LARGE SCALE GENOMIC DNA]</scope>
    <source>
        <strain evidence="1 2">KMU-156</strain>
    </source>
</reference>
<keyword evidence="2" id="KW-1185">Reference proteome</keyword>
<comment type="caution">
    <text evidence="1">The sequence shown here is derived from an EMBL/GenBank/DDBJ whole genome shotgun (WGS) entry which is preliminary data.</text>
</comment>
<dbReference type="RefSeq" id="WP_407593392.1">
    <property type="nucleotide sequence ID" value="NZ_JBHDIY010000002.1"/>
</dbReference>
<dbReference type="Gene3D" id="3.40.50.300">
    <property type="entry name" value="P-loop containing nucleotide triphosphate hydrolases"/>
    <property type="match status" value="1"/>
</dbReference>
<organism evidence="1 2">
    <name type="scientific">Tateyamaria armeniaca</name>
    <dbReference type="NCBI Taxonomy" id="2518930"/>
    <lineage>
        <taxon>Bacteria</taxon>
        <taxon>Pseudomonadati</taxon>
        <taxon>Pseudomonadota</taxon>
        <taxon>Alphaproteobacteria</taxon>
        <taxon>Rhodobacterales</taxon>
        <taxon>Roseobacteraceae</taxon>
        <taxon>Tateyamaria</taxon>
    </lineage>
</organism>
<dbReference type="InterPro" id="IPR027417">
    <property type="entry name" value="P-loop_NTPase"/>
</dbReference>
<protein>
    <submittedName>
        <fullName evidence="1">Terminase large subunit domain-containing protein</fullName>
    </submittedName>
</protein>
<accession>A0ABW8UWM4</accession>
<name>A0ABW8UWM4_9RHOB</name>
<proteinExistence type="predicted"/>
<evidence type="ECO:0000313" key="2">
    <source>
        <dbReference type="Proteomes" id="UP001627408"/>
    </source>
</evidence>